<dbReference type="Gene3D" id="1.10.530.40">
    <property type="match status" value="1"/>
</dbReference>
<evidence type="ECO:0000313" key="6">
    <source>
        <dbReference type="Proteomes" id="UP001244623"/>
    </source>
</evidence>
<feature type="domain" description="Peptidoglycan binding-like" evidence="3">
    <location>
        <begin position="16"/>
        <end position="63"/>
    </location>
</feature>
<dbReference type="InterPro" id="IPR036365">
    <property type="entry name" value="PGBD-like_sf"/>
</dbReference>
<feature type="domain" description="Pesticin C-terminal" evidence="4">
    <location>
        <begin position="130"/>
        <end position="246"/>
    </location>
</feature>
<gene>
    <name evidence="5" type="ORF">J2X94_000665</name>
</gene>
<keyword evidence="1" id="KW-0929">Antimicrobial</keyword>
<comment type="caution">
    <text evidence="5">The sequence shown here is derived from an EMBL/GenBank/DDBJ whole genome shotgun (WGS) entry which is preliminary data.</text>
</comment>
<evidence type="ECO:0000313" key="5">
    <source>
        <dbReference type="EMBL" id="MDQ0018537.1"/>
    </source>
</evidence>
<dbReference type="SUPFAM" id="SSF47090">
    <property type="entry name" value="PGBD-like"/>
    <property type="match status" value="1"/>
</dbReference>
<dbReference type="InterPro" id="IPR023347">
    <property type="entry name" value="Lysozyme_dom_sf"/>
</dbReference>
<proteinExistence type="predicted"/>
<dbReference type="RefSeq" id="WP_033779369.1">
    <property type="nucleotide sequence ID" value="NZ_JAUSSJ010000001.1"/>
</dbReference>
<dbReference type="InterPro" id="IPR036366">
    <property type="entry name" value="PGBDSf"/>
</dbReference>
<dbReference type="InterPro" id="IPR031922">
    <property type="entry name" value="Pesticin_C"/>
</dbReference>
<evidence type="ECO:0000259" key="4">
    <source>
        <dbReference type="Pfam" id="PF16754"/>
    </source>
</evidence>
<sequence length="293" mass="32118">MSITGSVGVGGRNQYGDVKTVQQLLQRNGYPQLRADGRMGPKTIEAIKQFQSRFMSRPDGVVDIHGKTWSSLMRGNVPGNAPPRPAAPPVNNPSTGPLVVSAGQVTFDAEGDDSPTSRYFSRHVHWPEKMESGVTLGRGYDLGSRSEASISAQLQAAGLPASQAAMIAKGAGLKGDQARQFVRNNQAAIGTISHQQQINLFEAIYPGYVERARKNYDNYTDNQPGKVAWENLHPAIRDIMVDFVYQGWTKGPRPMMAGMTNDFDTLIHYIETTPAISAGETGRRRANYLRKNR</sequence>
<name>A0ABT9T505_9GAMM</name>
<protein>
    <submittedName>
        <fullName evidence="5">Peptidoglycan hydrolase-like protein with peptidoglycan-binding domain</fullName>
    </submittedName>
</protein>
<keyword evidence="2" id="KW-0081">Bacteriolytic enzyme</keyword>
<dbReference type="EMBL" id="JAUSSJ010000001">
    <property type="protein sequence ID" value="MDQ0018537.1"/>
    <property type="molecule type" value="Genomic_DNA"/>
</dbReference>
<evidence type="ECO:0000256" key="1">
    <source>
        <dbReference type="ARBA" id="ARBA00022529"/>
    </source>
</evidence>
<organism evidence="5 6">
    <name type="scientific">[Curtobacterium] plantarum</name>
    <dbReference type="NCBI Taxonomy" id="221276"/>
    <lineage>
        <taxon>Bacteria</taxon>
        <taxon>Pseudomonadati</taxon>
        <taxon>Pseudomonadota</taxon>
        <taxon>Gammaproteobacteria</taxon>
        <taxon>Enterobacterales</taxon>
        <taxon>Erwiniaceae</taxon>
        <taxon>Pantoea</taxon>
    </lineage>
</organism>
<dbReference type="CDD" id="cd16903">
    <property type="entry name" value="pesticin_lyz-like"/>
    <property type="match status" value="1"/>
</dbReference>
<keyword evidence="6" id="KW-1185">Reference proteome</keyword>
<dbReference type="Proteomes" id="UP001244623">
    <property type="component" value="Unassembled WGS sequence"/>
</dbReference>
<dbReference type="InterPro" id="IPR002477">
    <property type="entry name" value="Peptidoglycan-bd-like"/>
</dbReference>
<dbReference type="Gene3D" id="1.10.101.10">
    <property type="entry name" value="PGBD-like superfamily/PGBD"/>
    <property type="match status" value="1"/>
</dbReference>
<evidence type="ECO:0000256" key="2">
    <source>
        <dbReference type="ARBA" id="ARBA00022638"/>
    </source>
</evidence>
<accession>A0ABT9T505</accession>
<evidence type="ECO:0000259" key="3">
    <source>
        <dbReference type="Pfam" id="PF01471"/>
    </source>
</evidence>
<dbReference type="Pfam" id="PF16754">
    <property type="entry name" value="Pesticin"/>
    <property type="match status" value="1"/>
</dbReference>
<reference evidence="5 6" key="1">
    <citation type="submission" date="2023-07" db="EMBL/GenBank/DDBJ databases">
        <title>Sorghum-associated microbial communities from plants grown in Nebraska, USA.</title>
        <authorList>
            <person name="Schachtman D."/>
        </authorList>
    </citation>
    <scope>NUCLEOTIDE SEQUENCE [LARGE SCALE GENOMIC DNA]</scope>
    <source>
        <strain evidence="5 6">CC49</strain>
    </source>
</reference>
<dbReference type="Pfam" id="PF01471">
    <property type="entry name" value="PG_binding_1"/>
    <property type="match status" value="1"/>
</dbReference>